<keyword evidence="2" id="KW-0813">Transport</keyword>
<evidence type="ECO:0000256" key="1">
    <source>
        <dbReference type="ARBA" id="ARBA00004141"/>
    </source>
</evidence>
<dbReference type="Pfam" id="PF07885">
    <property type="entry name" value="Ion_trans_2"/>
    <property type="match status" value="1"/>
</dbReference>
<feature type="transmembrane region" description="Helical" evidence="10">
    <location>
        <begin position="212"/>
        <end position="233"/>
    </location>
</feature>
<evidence type="ECO:0000256" key="10">
    <source>
        <dbReference type="SAM" id="Phobius"/>
    </source>
</evidence>
<dbReference type="Proteomes" id="UP000295097">
    <property type="component" value="Unassembled WGS sequence"/>
</dbReference>
<keyword evidence="9" id="KW-0407">Ion channel</keyword>
<keyword evidence="3 10" id="KW-0812">Transmembrane</keyword>
<feature type="transmembrane region" description="Helical" evidence="10">
    <location>
        <begin position="178"/>
        <end position="200"/>
    </location>
</feature>
<keyword evidence="4 10" id="KW-1133">Transmembrane helix</keyword>
<dbReference type="SUPFAM" id="SSF81324">
    <property type="entry name" value="Voltage-gated potassium channels"/>
    <property type="match status" value="1"/>
</dbReference>
<evidence type="ECO:0000259" key="11">
    <source>
        <dbReference type="SMART" id="SM00062"/>
    </source>
</evidence>
<evidence type="ECO:0000313" key="13">
    <source>
        <dbReference type="EMBL" id="TCT44991.1"/>
    </source>
</evidence>
<dbReference type="Pfam" id="PF00497">
    <property type="entry name" value="SBP_bac_3"/>
    <property type="match status" value="1"/>
</dbReference>
<evidence type="ECO:0000256" key="8">
    <source>
        <dbReference type="ARBA" id="ARBA00023180"/>
    </source>
</evidence>
<evidence type="ECO:0000256" key="9">
    <source>
        <dbReference type="ARBA" id="ARBA00023303"/>
    </source>
</evidence>
<dbReference type="SMART" id="SM00079">
    <property type="entry name" value="PBPe"/>
    <property type="match status" value="1"/>
</dbReference>
<keyword evidence="7" id="KW-0675">Receptor</keyword>
<evidence type="ECO:0000256" key="7">
    <source>
        <dbReference type="ARBA" id="ARBA00023170"/>
    </source>
</evidence>
<dbReference type="InterPro" id="IPR001320">
    <property type="entry name" value="Iontro_rcpt_C"/>
</dbReference>
<organism evidence="13 14">
    <name type="scientific">Martelella mediterranea</name>
    <dbReference type="NCBI Taxonomy" id="293089"/>
    <lineage>
        <taxon>Bacteria</taxon>
        <taxon>Pseudomonadati</taxon>
        <taxon>Pseudomonadota</taxon>
        <taxon>Alphaproteobacteria</taxon>
        <taxon>Hyphomicrobiales</taxon>
        <taxon>Aurantimonadaceae</taxon>
        <taxon>Martelella</taxon>
    </lineage>
</organism>
<dbReference type="InterPro" id="IPR015683">
    <property type="entry name" value="Ionotropic_Glu_rcpt"/>
</dbReference>
<evidence type="ECO:0000259" key="12">
    <source>
        <dbReference type="SMART" id="SM00079"/>
    </source>
</evidence>
<evidence type="ECO:0000313" key="14">
    <source>
        <dbReference type="Proteomes" id="UP000295097"/>
    </source>
</evidence>
<dbReference type="GO" id="GO:0015276">
    <property type="term" value="F:ligand-gated monoatomic ion channel activity"/>
    <property type="evidence" value="ECO:0007669"/>
    <property type="project" value="InterPro"/>
</dbReference>
<dbReference type="InterPro" id="IPR013099">
    <property type="entry name" value="K_chnl_dom"/>
</dbReference>
<evidence type="ECO:0000256" key="3">
    <source>
        <dbReference type="ARBA" id="ARBA00022692"/>
    </source>
</evidence>
<dbReference type="Gene3D" id="3.40.190.10">
    <property type="entry name" value="Periplasmic binding protein-like II"/>
    <property type="match status" value="2"/>
</dbReference>
<reference evidence="13 14" key="1">
    <citation type="submission" date="2019-03" db="EMBL/GenBank/DDBJ databases">
        <title>Freshwater and sediment microbial communities from various areas in North America, analyzing microbe dynamics in response to fracking.</title>
        <authorList>
            <person name="Lamendella R."/>
        </authorList>
    </citation>
    <scope>NUCLEOTIDE SEQUENCE [LARGE SCALE GENOMIC DNA]</scope>
    <source>
        <strain evidence="13 14">175.2</strain>
    </source>
</reference>
<comment type="subcellular location">
    <subcellularLocation>
        <location evidence="1">Membrane</location>
        <topology evidence="1">Multi-pass membrane protein</topology>
    </subcellularLocation>
</comment>
<protein>
    <submittedName>
        <fullName evidence="13">Amino acid ABC transporter substrate-binding protein (PAAT family)</fullName>
    </submittedName>
</protein>
<keyword evidence="5" id="KW-0406">Ion transport</keyword>
<keyword evidence="8" id="KW-0325">Glycoprotein</keyword>
<sequence length="397" mass="42757">MQSFLDYSGARGQNAFLRLPARAGLRMVLAFLLACLAPLATVPAFAQQMLEPVAAGKSGRDQTISAQTPLKIGITPVAPFILNHGEGQWSGIGVDLLNHVANALSVEYDFVETAPENMVDAVAQGRLDAAVGPVPINARDEQRIDFSQPYYSGGAGVAVRLADHLGPTFIFGLLTSPAFLSMLGLLTGPLFFVGAFIWLLERRANPEQFEPRPGRGIFSGFWWATVTMTTVGYGDKAPVTFLGRLLAMFWMFAALILAAITTAQLAAGFSASINTGIMNNISDLSSARVGTISNSASDKYLSAMSIHASDYATVSGGLEALEKGDIDAFVYDRAVLQWMISGNSDIYLTPLQFGQENYGLMLPKNSPDRKTVDIAILNTLETQQWAITLERYLSGSR</sequence>
<accession>A0A4V6P0C0</accession>
<evidence type="ECO:0000256" key="2">
    <source>
        <dbReference type="ARBA" id="ARBA00022448"/>
    </source>
</evidence>
<dbReference type="Gene3D" id="1.10.287.70">
    <property type="match status" value="1"/>
</dbReference>
<dbReference type="GO" id="GO:0016020">
    <property type="term" value="C:membrane"/>
    <property type="evidence" value="ECO:0007669"/>
    <property type="project" value="UniProtKB-SubCell"/>
</dbReference>
<dbReference type="InterPro" id="IPR001638">
    <property type="entry name" value="Solute-binding_3/MltF_N"/>
</dbReference>
<proteinExistence type="predicted"/>
<dbReference type="EMBL" id="SMAR01000001">
    <property type="protein sequence ID" value="TCT44991.1"/>
    <property type="molecule type" value="Genomic_DNA"/>
</dbReference>
<dbReference type="SMART" id="SM00062">
    <property type="entry name" value="PBPb"/>
    <property type="match status" value="1"/>
</dbReference>
<dbReference type="PANTHER" id="PTHR18966">
    <property type="entry name" value="IONOTROPIC GLUTAMATE RECEPTOR"/>
    <property type="match status" value="1"/>
</dbReference>
<keyword evidence="14" id="KW-1185">Reference proteome</keyword>
<evidence type="ECO:0000256" key="6">
    <source>
        <dbReference type="ARBA" id="ARBA00023136"/>
    </source>
</evidence>
<name>A0A4V6P0C0_9HYPH</name>
<dbReference type="AlphaFoldDB" id="A0A4V6P0C0"/>
<gene>
    <name evidence="13" type="ORF">EDC90_1001129</name>
</gene>
<evidence type="ECO:0000256" key="4">
    <source>
        <dbReference type="ARBA" id="ARBA00022989"/>
    </source>
</evidence>
<dbReference type="OrthoDB" id="9799090at2"/>
<keyword evidence="6 10" id="KW-0472">Membrane</keyword>
<feature type="domain" description="Solute-binding protein family 3/N-terminal" evidence="11">
    <location>
        <begin position="69"/>
        <end position="396"/>
    </location>
</feature>
<feature type="domain" description="Ionotropic glutamate receptor C-terminal" evidence="12">
    <location>
        <begin position="71"/>
        <end position="395"/>
    </location>
</feature>
<feature type="transmembrane region" description="Helical" evidence="10">
    <location>
        <begin position="245"/>
        <end position="269"/>
    </location>
</feature>
<evidence type="ECO:0000256" key="5">
    <source>
        <dbReference type="ARBA" id="ARBA00023065"/>
    </source>
</evidence>
<dbReference type="SUPFAM" id="SSF53850">
    <property type="entry name" value="Periplasmic binding protein-like II"/>
    <property type="match status" value="1"/>
</dbReference>
<comment type="caution">
    <text evidence="13">The sequence shown here is derived from an EMBL/GenBank/DDBJ whole genome shotgun (WGS) entry which is preliminary data.</text>
</comment>